<dbReference type="SUPFAM" id="SSF57184">
    <property type="entry name" value="Growth factor receptor domain"/>
    <property type="match status" value="1"/>
</dbReference>
<reference evidence="15" key="2">
    <citation type="submission" date="2025-08" db="UniProtKB">
        <authorList>
            <consortium name="Ensembl"/>
        </authorList>
    </citation>
    <scope>IDENTIFICATION</scope>
</reference>
<dbReference type="Pfam" id="PF13365">
    <property type="entry name" value="Trypsin_2"/>
    <property type="match status" value="1"/>
</dbReference>
<comment type="subcellular location">
    <subcellularLocation>
        <location evidence="1">Cytoplasm</location>
        <location evidence="1">Cytosol</location>
    </subcellularLocation>
    <subcellularLocation>
        <location evidence="2">Secreted</location>
    </subcellularLocation>
</comment>
<dbReference type="InParanoid" id="A0A671XZG7"/>
<dbReference type="Gene3D" id="3.30.60.30">
    <property type="match status" value="1"/>
</dbReference>
<dbReference type="GO" id="GO:0012501">
    <property type="term" value="P:programmed cell death"/>
    <property type="evidence" value="ECO:0007669"/>
    <property type="project" value="TreeGrafter"/>
</dbReference>
<dbReference type="SMART" id="SM00228">
    <property type="entry name" value="PDZ"/>
    <property type="match status" value="1"/>
</dbReference>
<dbReference type="SMART" id="SM00121">
    <property type="entry name" value="IB"/>
    <property type="match status" value="1"/>
</dbReference>
<evidence type="ECO:0000259" key="14">
    <source>
        <dbReference type="PROSITE" id="PS51465"/>
    </source>
</evidence>
<dbReference type="SMART" id="SM00280">
    <property type="entry name" value="KAZAL"/>
    <property type="match status" value="1"/>
</dbReference>
<evidence type="ECO:0000256" key="4">
    <source>
        <dbReference type="ARBA" id="ARBA00022490"/>
    </source>
</evidence>
<sequence length="482" mass="52063">RQIPKTQLNLVLCVMAVLVCPYLLAEARIAKRFAIGCPEKCDKSQCPPIPADCLAGDVLDRCDCCPVCASGEGETCGGPEERECAEGMECVVTDGVEVSATVRHRGKAGVCACTSSDPVCGSDGVSYRNICELKRVSNRAMKLQQPPVIFIQRGACGKGESNPDSLRFKYNFIADVVEKIAPAVVHIELYRKMIFSKREVAVASGSGFVVSEDGLIVTNAHVVANKHRVKVELKSGATFDAKIKDVDEKADIALIKIDTPQMKLPVLLLGRSADLRPGEFVVAIGSPFSLQNTVTTGIVSTTQRGGKELGLRNSDMDYIQTDAIINYGNSGGPLVNLDGEVIGINTLKVTAGISFAIPSDKIRQFLAESHDRQSKGKTHQKKKYIGVRMMSLTPALAKELKERQSDFPDVTSGAYVIEVISRTPAETAGLQESDVIISINNERITSASDVSAAIKRDETLRTVVRRGNEDVILTIIPEEIEP</sequence>
<feature type="domain" description="Kazal-like" evidence="14">
    <location>
        <begin position="111"/>
        <end position="158"/>
    </location>
</feature>
<dbReference type="InterPro" id="IPR036034">
    <property type="entry name" value="PDZ_sf"/>
</dbReference>
<dbReference type="PROSITE" id="PS51465">
    <property type="entry name" value="KAZAL_2"/>
    <property type="match status" value="1"/>
</dbReference>
<keyword evidence="9" id="KW-0720">Serine protease</keyword>
<evidence type="ECO:0000256" key="2">
    <source>
        <dbReference type="ARBA" id="ARBA00004613"/>
    </source>
</evidence>
<dbReference type="PRINTS" id="PR00834">
    <property type="entry name" value="PROTEASES2C"/>
</dbReference>
<evidence type="ECO:0000256" key="3">
    <source>
        <dbReference type="ARBA" id="ARBA00010541"/>
    </source>
</evidence>
<keyword evidence="10" id="KW-1015">Disulfide bond</keyword>
<evidence type="ECO:0000256" key="1">
    <source>
        <dbReference type="ARBA" id="ARBA00004514"/>
    </source>
</evidence>
<dbReference type="CDD" id="cd06785">
    <property type="entry name" value="cpPDZ_HtrA-like"/>
    <property type="match status" value="1"/>
</dbReference>
<evidence type="ECO:0000259" key="13">
    <source>
        <dbReference type="PROSITE" id="PS51323"/>
    </source>
</evidence>
<dbReference type="Ensembl" id="ENSSAUT00010057054.1">
    <property type="protein sequence ID" value="ENSSAUP00010054291.1"/>
    <property type="gene ID" value="ENSSAUG00010022179.1"/>
</dbReference>
<dbReference type="GO" id="GO:0043065">
    <property type="term" value="P:positive regulation of apoptotic process"/>
    <property type="evidence" value="ECO:0007669"/>
    <property type="project" value="TreeGrafter"/>
</dbReference>
<protein>
    <submittedName>
        <fullName evidence="15">HtrA serine peptidase 1b</fullName>
    </submittedName>
</protein>
<keyword evidence="16" id="KW-1185">Reference proteome</keyword>
<keyword evidence="7 12" id="KW-0732">Signal</keyword>
<dbReference type="InterPro" id="IPR036058">
    <property type="entry name" value="Kazal_dom_sf"/>
</dbReference>
<dbReference type="Pfam" id="PF07648">
    <property type="entry name" value="Kazal_2"/>
    <property type="match status" value="1"/>
</dbReference>
<reference evidence="15" key="3">
    <citation type="submission" date="2025-09" db="UniProtKB">
        <authorList>
            <consortium name="Ensembl"/>
        </authorList>
    </citation>
    <scope>IDENTIFICATION</scope>
</reference>
<dbReference type="Proteomes" id="UP000472265">
    <property type="component" value="Chromosome 20"/>
</dbReference>
<dbReference type="GO" id="GO:0006508">
    <property type="term" value="P:proteolysis"/>
    <property type="evidence" value="ECO:0007669"/>
    <property type="project" value="UniProtKB-KW"/>
</dbReference>
<dbReference type="Gene3D" id="2.40.10.120">
    <property type="match status" value="1"/>
</dbReference>
<keyword evidence="5" id="KW-0964">Secreted</keyword>
<dbReference type="InterPro" id="IPR001940">
    <property type="entry name" value="Peptidase_S1C"/>
</dbReference>
<keyword evidence="4" id="KW-0963">Cytoplasm</keyword>
<evidence type="ECO:0000256" key="7">
    <source>
        <dbReference type="ARBA" id="ARBA00022729"/>
    </source>
</evidence>
<dbReference type="Pfam" id="PF00219">
    <property type="entry name" value="IGFBP"/>
    <property type="match status" value="1"/>
</dbReference>
<dbReference type="Gene3D" id="2.30.42.10">
    <property type="match status" value="1"/>
</dbReference>
<dbReference type="AlphaFoldDB" id="A0A671XZG7"/>
<dbReference type="InterPro" id="IPR001478">
    <property type="entry name" value="PDZ"/>
</dbReference>
<feature type="domain" description="IGFBP N-terminal" evidence="13">
    <location>
        <begin position="33"/>
        <end position="114"/>
    </location>
</feature>
<evidence type="ECO:0000256" key="10">
    <source>
        <dbReference type="ARBA" id="ARBA00023157"/>
    </source>
</evidence>
<proteinExistence type="inferred from homology"/>
<dbReference type="InterPro" id="IPR002350">
    <property type="entry name" value="Kazal_dom"/>
</dbReference>
<evidence type="ECO:0000313" key="15">
    <source>
        <dbReference type="Ensembl" id="ENSSAUP00010054291.1"/>
    </source>
</evidence>
<dbReference type="InterPro" id="IPR009003">
    <property type="entry name" value="Peptidase_S1_PA"/>
</dbReference>
<dbReference type="InterPro" id="IPR041489">
    <property type="entry name" value="PDZ_6"/>
</dbReference>
<evidence type="ECO:0000256" key="5">
    <source>
        <dbReference type="ARBA" id="ARBA00022525"/>
    </source>
</evidence>
<evidence type="ECO:0000256" key="11">
    <source>
        <dbReference type="ARBA" id="ARBA00023183"/>
    </source>
</evidence>
<organism evidence="15 16">
    <name type="scientific">Sparus aurata</name>
    <name type="common">Gilthead sea bream</name>
    <dbReference type="NCBI Taxonomy" id="8175"/>
    <lineage>
        <taxon>Eukaryota</taxon>
        <taxon>Metazoa</taxon>
        <taxon>Chordata</taxon>
        <taxon>Craniata</taxon>
        <taxon>Vertebrata</taxon>
        <taxon>Euteleostomi</taxon>
        <taxon>Actinopterygii</taxon>
        <taxon>Neopterygii</taxon>
        <taxon>Teleostei</taxon>
        <taxon>Neoteleostei</taxon>
        <taxon>Acanthomorphata</taxon>
        <taxon>Eupercaria</taxon>
        <taxon>Spariformes</taxon>
        <taxon>Sparidae</taxon>
        <taxon>Sparus</taxon>
    </lineage>
</organism>
<dbReference type="FunFam" id="3.30.60.30:FF:000026">
    <property type="entry name" value="Insulin-like growth factor-binding protein 7"/>
    <property type="match status" value="1"/>
</dbReference>
<dbReference type="FunFam" id="2.40.10.120:FF:000002">
    <property type="entry name" value="HtrA serine peptidase 3"/>
    <property type="match status" value="1"/>
</dbReference>
<gene>
    <name evidence="15" type="primary">HTRA1</name>
    <name evidence="15" type="synonym">htra1b</name>
</gene>
<comment type="similarity">
    <text evidence="3">Belongs to the peptidase S1C family.</text>
</comment>
<reference evidence="15" key="1">
    <citation type="submission" date="2021-04" db="EMBL/GenBank/DDBJ databases">
        <authorList>
            <consortium name="Wellcome Sanger Institute Data Sharing"/>
        </authorList>
    </citation>
    <scope>NUCLEOTIDE SEQUENCE [LARGE SCALE GENOMIC DNA]</scope>
</reference>
<dbReference type="GO" id="GO:0005829">
    <property type="term" value="C:cytosol"/>
    <property type="evidence" value="ECO:0007669"/>
    <property type="project" value="UniProtKB-SubCell"/>
</dbReference>
<dbReference type="PROSITE" id="PS51323">
    <property type="entry name" value="IGFBP_N_2"/>
    <property type="match status" value="1"/>
</dbReference>
<dbReference type="SUPFAM" id="SSF100895">
    <property type="entry name" value="Kazal-type serine protease inhibitors"/>
    <property type="match status" value="1"/>
</dbReference>
<dbReference type="PANTHER" id="PTHR22939:SF13">
    <property type="entry name" value="SERINE PROTEASE HTRA1"/>
    <property type="match status" value="1"/>
</dbReference>
<keyword evidence="11" id="KW-0340">Growth factor binding</keyword>
<dbReference type="GeneTree" id="ENSGT00940000156955"/>
<dbReference type="CDD" id="cd00104">
    <property type="entry name" value="KAZAL_FS"/>
    <property type="match status" value="1"/>
</dbReference>
<dbReference type="PANTHER" id="PTHR22939">
    <property type="entry name" value="SERINE PROTEASE FAMILY S1C HTRA-RELATED"/>
    <property type="match status" value="1"/>
</dbReference>
<dbReference type="InterPro" id="IPR000867">
    <property type="entry name" value="IGFBP-like"/>
</dbReference>
<evidence type="ECO:0000256" key="9">
    <source>
        <dbReference type="ARBA" id="ARBA00022825"/>
    </source>
</evidence>
<dbReference type="SUPFAM" id="SSF50156">
    <property type="entry name" value="PDZ domain-like"/>
    <property type="match status" value="1"/>
</dbReference>
<dbReference type="Pfam" id="PF17820">
    <property type="entry name" value="PDZ_6"/>
    <property type="match status" value="1"/>
</dbReference>
<feature type="chain" id="PRO_5025472688" evidence="12">
    <location>
        <begin position="28"/>
        <end position="482"/>
    </location>
</feature>
<dbReference type="GO" id="GO:0004252">
    <property type="term" value="F:serine-type endopeptidase activity"/>
    <property type="evidence" value="ECO:0007669"/>
    <property type="project" value="InterPro"/>
</dbReference>
<dbReference type="FunCoup" id="A0A671XZG7">
    <property type="interactions" value="64"/>
</dbReference>
<accession>A0A671XZG7</accession>
<evidence type="ECO:0000256" key="8">
    <source>
        <dbReference type="ARBA" id="ARBA00022801"/>
    </source>
</evidence>
<evidence type="ECO:0000256" key="6">
    <source>
        <dbReference type="ARBA" id="ARBA00022670"/>
    </source>
</evidence>
<dbReference type="GO" id="GO:0005576">
    <property type="term" value="C:extracellular region"/>
    <property type="evidence" value="ECO:0007669"/>
    <property type="project" value="UniProtKB-SubCell"/>
</dbReference>
<dbReference type="GO" id="GO:0019838">
    <property type="term" value="F:growth factor binding"/>
    <property type="evidence" value="ECO:0007669"/>
    <property type="project" value="UniProtKB-KW"/>
</dbReference>
<keyword evidence="6" id="KW-0645">Protease</keyword>
<dbReference type="SUPFAM" id="SSF50494">
    <property type="entry name" value="Trypsin-like serine proteases"/>
    <property type="match status" value="1"/>
</dbReference>
<feature type="signal peptide" evidence="12">
    <location>
        <begin position="1"/>
        <end position="27"/>
    </location>
</feature>
<evidence type="ECO:0000256" key="12">
    <source>
        <dbReference type="SAM" id="SignalP"/>
    </source>
</evidence>
<keyword evidence="8" id="KW-0378">Hydrolase</keyword>
<evidence type="ECO:0000313" key="16">
    <source>
        <dbReference type="Proteomes" id="UP000472265"/>
    </source>
</evidence>
<name>A0A671XZG7_SPAAU</name>
<dbReference type="Gene3D" id="4.10.40.20">
    <property type="match status" value="1"/>
</dbReference>
<dbReference type="InterPro" id="IPR009030">
    <property type="entry name" value="Growth_fac_rcpt_cys_sf"/>
</dbReference>